<name>B6FZY4_PEPHT</name>
<evidence type="ECO:0000313" key="1">
    <source>
        <dbReference type="EMBL" id="EEA84957.1"/>
    </source>
</evidence>
<reference evidence="1 2" key="2">
    <citation type="submission" date="2008-10" db="EMBL/GenBank/DDBJ databases">
        <title>Draft genome sequence of Clostridium hiranonis (DSM 13275).</title>
        <authorList>
            <person name="Sudarsanam P."/>
            <person name="Ley R."/>
            <person name="Guruge J."/>
            <person name="Turnbaugh P.J."/>
            <person name="Mahowald M."/>
            <person name="Liep D."/>
            <person name="Gordon J."/>
        </authorList>
    </citation>
    <scope>NUCLEOTIDE SEQUENCE [LARGE SCALE GENOMIC DNA]</scope>
    <source>
        <strain evidence="1 2">DSM 13275</strain>
    </source>
</reference>
<organism evidence="1 2">
    <name type="scientific">Peptacetobacter hiranonis (strain DSM 13275 / JCM 10541 / KCTC 15199 / TO-931)</name>
    <name type="common">Clostridium hiranonis</name>
    <dbReference type="NCBI Taxonomy" id="500633"/>
    <lineage>
        <taxon>Bacteria</taxon>
        <taxon>Bacillati</taxon>
        <taxon>Bacillota</taxon>
        <taxon>Clostridia</taxon>
        <taxon>Peptostreptococcales</taxon>
        <taxon>Peptostreptococcaceae</taxon>
        <taxon>Peptacetobacter</taxon>
    </lineage>
</organism>
<proteinExistence type="predicted"/>
<reference evidence="1 2" key="1">
    <citation type="submission" date="2008-09" db="EMBL/GenBank/DDBJ databases">
        <authorList>
            <person name="Fulton L."/>
            <person name="Clifton S."/>
            <person name="Fulton B."/>
            <person name="Xu J."/>
            <person name="Minx P."/>
            <person name="Pepin K.H."/>
            <person name="Johnson M."/>
            <person name="Thiruvilangam P."/>
            <person name="Bhonagiri V."/>
            <person name="Nash W.E."/>
            <person name="Mardis E.R."/>
            <person name="Wilson R.K."/>
        </authorList>
    </citation>
    <scope>NUCLEOTIDE SEQUENCE [LARGE SCALE GENOMIC DNA]</scope>
    <source>
        <strain evidence="1 2">DSM 13275</strain>
    </source>
</reference>
<accession>B6FZY4</accession>
<protein>
    <submittedName>
        <fullName evidence="1">Uncharacterized protein</fullName>
    </submittedName>
</protein>
<dbReference type="STRING" id="500633.CLOHIR_01438"/>
<gene>
    <name evidence="1" type="ORF">CLOHIR_01438</name>
</gene>
<dbReference type="Proteomes" id="UP000003178">
    <property type="component" value="Unassembled WGS sequence"/>
</dbReference>
<dbReference type="AlphaFoldDB" id="B6FZY4"/>
<keyword evidence="2" id="KW-1185">Reference proteome</keyword>
<sequence length="251" mass="29722">MIVTAKHGEKYYKLKYVTREYTDAIKVDVEYKKMKGGIEALGFGSSNYTKEITVMEHAETILIKKGNDKEKILSLLQYEIEKNGYVKALEKIDTYIYKETEIIENMYMNSLEEEMKEKEVKKAFKLESKKQESISRKILSNPEKRKEIREYLFNKRAEKCLYDDLVKGLEKDFGFKVHKTTINRLLKEACKERGIEYVSNSEMFFNHKDVLVGWIKSGMQKDEVIGRFNDIYGMQLNKYYYSMAEREAKRC</sequence>
<dbReference type="EMBL" id="ABWP01000059">
    <property type="protein sequence ID" value="EEA84957.1"/>
    <property type="molecule type" value="Genomic_DNA"/>
</dbReference>
<dbReference type="RefSeq" id="WP_006440359.1">
    <property type="nucleotide sequence ID" value="NZ_DS995356.1"/>
</dbReference>
<comment type="caution">
    <text evidence="1">The sequence shown here is derived from an EMBL/GenBank/DDBJ whole genome shotgun (WGS) entry which is preliminary data.</text>
</comment>
<dbReference type="HOGENOM" id="CLU_1105637_0_0_9"/>
<evidence type="ECO:0000313" key="2">
    <source>
        <dbReference type="Proteomes" id="UP000003178"/>
    </source>
</evidence>